<proteinExistence type="predicted"/>
<evidence type="ECO:0000313" key="1">
    <source>
        <dbReference type="EMBL" id="CAJ2631964.1"/>
    </source>
</evidence>
<comment type="caution">
    <text evidence="1">The sequence shown here is derived from an EMBL/GenBank/DDBJ whole genome shotgun (WGS) entry which is preliminary data.</text>
</comment>
<name>A0ACB0II35_TRIPR</name>
<accession>A0ACB0II35</accession>
<protein>
    <submittedName>
        <fullName evidence="1">Uncharacterized protein</fullName>
    </submittedName>
</protein>
<gene>
    <name evidence="1" type="ORF">MILVUS5_LOCUS3375</name>
</gene>
<sequence length="215" mass="24420">MEDETLSCTSSRTYQSHLELLIDFEDVHDDDDDELRTTYPCPFCEDDFELAELCCHIYLDHPIEAKSGICPVCAMWVGSNIVDHITAQHDNLFKSRHKSKYPKHDSYSTLPFSRKQRDGHWQSSSDELPPVMSTSKAACDPFLSFLYGAAASNEHENVQLDSSSGARIKEIHSDDTVLEERDVPPSISDKDQVEKARRSEFVQGLLMSTILDLEF</sequence>
<dbReference type="EMBL" id="CASHSV030000001">
    <property type="protein sequence ID" value="CAJ2631964.1"/>
    <property type="molecule type" value="Genomic_DNA"/>
</dbReference>
<keyword evidence="2" id="KW-1185">Reference proteome</keyword>
<reference evidence="1" key="1">
    <citation type="submission" date="2023-10" db="EMBL/GenBank/DDBJ databases">
        <authorList>
            <person name="Rodriguez Cubillos JULIANA M."/>
            <person name="De Vega J."/>
        </authorList>
    </citation>
    <scope>NUCLEOTIDE SEQUENCE</scope>
</reference>
<organism evidence="1 2">
    <name type="scientific">Trifolium pratense</name>
    <name type="common">Red clover</name>
    <dbReference type="NCBI Taxonomy" id="57577"/>
    <lineage>
        <taxon>Eukaryota</taxon>
        <taxon>Viridiplantae</taxon>
        <taxon>Streptophyta</taxon>
        <taxon>Embryophyta</taxon>
        <taxon>Tracheophyta</taxon>
        <taxon>Spermatophyta</taxon>
        <taxon>Magnoliopsida</taxon>
        <taxon>eudicotyledons</taxon>
        <taxon>Gunneridae</taxon>
        <taxon>Pentapetalae</taxon>
        <taxon>rosids</taxon>
        <taxon>fabids</taxon>
        <taxon>Fabales</taxon>
        <taxon>Fabaceae</taxon>
        <taxon>Papilionoideae</taxon>
        <taxon>50 kb inversion clade</taxon>
        <taxon>NPAAA clade</taxon>
        <taxon>Hologalegina</taxon>
        <taxon>IRL clade</taxon>
        <taxon>Trifolieae</taxon>
        <taxon>Trifolium</taxon>
    </lineage>
</organism>
<evidence type="ECO:0000313" key="2">
    <source>
        <dbReference type="Proteomes" id="UP001177021"/>
    </source>
</evidence>
<dbReference type="Proteomes" id="UP001177021">
    <property type="component" value="Unassembled WGS sequence"/>
</dbReference>